<name>A0A1J1HVK2_9DIPT</name>
<organism evidence="3 4">
    <name type="scientific">Clunio marinus</name>
    <dbReference type="NCBI Taxonomy" id="568069"/>
    <lineage>
        <taxon>Eukaryota</taxon>
        <taxon>Metazoa</taxon>
        <taxon>Ecdysozoa</taxon>
        <taxon>Arthropoda</taxon>
        <taxon>Hexapoda</taxon>
        <taxon>Insecta</taxon>
        <taxon>Pterygota</taxon>
        <taxon>Neoptera</taxon>
        <taxon>Endopterygota</taxon>
        <taxon>Diptera</taxon>
        <taxon>Nematocera</taxon>
        <taxon>Chironomoidea</taxon>
        <taxon>Chironomidae</taxon>
        <taxon>Clunio</taxon>
    </lineage>
</organism>
<dbReference type="PANTHER" id="PTHR21879:SF18">
    <property type="entry name" value="LD17368P"/>
    <property type="match status" value="1"/>
</dbReference>
<dbReference type="InterPro" id="IPR012464">
    <property type="entry name" value="DUF1676"/>
</dbReference>
<keyword evidence="1" id="KW-1133">Transmembrane helix</keyword>
<keyword evidence="2" id="KW-0732">Signal</keyword>
<evidence type="ECO:0000313" key="4">
    <source>
        <dbReference type="Proteomes" id="UP000183832"/>
    </source>
</evidence>
<dbReference type="EMBL" id="CVRI01000023">
    <property type="protein sequence ID" value="CRK92111.1"/>
    <property type="molecule type" value="Genomic_DNA"/>
</dbReference>
<feature type="chain" id="PRO_5009619036" evidence="2">
    <location>
        <begin position="18"/>
        <end position="235"/>
    </location>
</feature>
<protein>
    <submittedName>
        <fullName evidence="3">CLUMA_CG005667, isoform A</fullName>
    </submittedName>
</protein>
<dbReference type="AlphaFoldDB" id="A0A1J1HVK2"/>
<accession>A0A1J1HVK2</accession>
<reference evidence="3 4" key="1">
    <citation type="submission" date="2015-04" db="EMBL/GenBank/DDBJ databases">
        <authorList>
            <person name="Syromyatnikov M.Y."/>
            <person name="Popov V.N."/>
        </authorList>
    </citation>
    <scope>NUCLEOTIDE SEQUENCE [LARGE SCALE GENOMIC DNA]</scope>
</reference>
<sequence>MFRKVVFVLCIIGVATAQESFKDCLQKDSISCVQLSIYRKAREFFESPKIEIISGLSFVKPAGRDARSSNIDGTFVETANDVEQRESALENFVTEGAKNFFQERSLNLDMASAARSVAGVIPEEVKSSVRSLVSEARGKKKKIMKHLMPILGLMKLKFAGLAVIALFGIAMIAKKALVIAVIALVLSKFLLIKKLLSKGKGEGAHIGGLLDAFDSLGSHSQPVGQQLAYSGHKQY</sequence>
<dbReference type="OrthoDB" id="8179503at2759"/>
<evidence type="ECO:0000313" key="3">
    <source>
        <dbReference type="EMBL" id="CRK92111.1"/>
    </source>
</evidence>
<keyword evidence="4" id="KW-1185">Reference proteome</keyword>
<keyword evidence="1" id="KW-0472">Membrane</keyword>
<evidence type="ECO:0000256" key="2">
    <source>
        <dbReference type="SAM" id="SignalP"/>
    </source>
</evidence>
<dbReference type="STRING" id="568069.A0A1J1HVK2"/>
<feature type="signal peptide" evidence="2">
    <location>
        <begin position="1"/>
        <end position="17"/>
    </location>
</feature>
<dbReference type="Pfam" id="PF07898">
    <property type="entry name" value="DUF1676"/>
    <property type="match status" value="1"/>
</dbReference>
<gene>
    <name evidence="3" type="ORF">CLUMA_CG005667</name>
</gene>
<evidence type="ECO:0000256" key="1">
    <source>
        <dbReference type="SAM" id="Phobius"/>
    </source>
</evidence>
<keyword evidence="1" id="KW-0812">Transmembrane</keyword>
<proteinExistence type="predicted"/>
<dbReference type="Proteomes" id="UP000183832">
    <property type="component" value="Unassembled WGS sequence"/>
</dbReference>
<dbReference type="GO" id="GO:0016020">
    <property type="term" value="C:membrane"/>
    <property type="evidence" value="ECO:0007669"/>
    <property type="project" value="TreeGrafter"/>
</dbReference>
<dbReference type="PANTHER" id="PTHR21879">
    <property type="entry name" value="FI03362P-RELATED-RELATED"/>
    <property type="match status" value="1"/>
</dbReference>
<feature type="transmembrane region" description="Helical" evidence="1">
    <location>
        <begin position="158"/>
        <end position="191"/>
    </location>
</feature>